<dbReference type="RefSeq" id="WP_203946023.1">
    <property type="nucleotide sequence ID" value="NZ_BOOR01000031.1"/>
</dbReference>
<name>A0A8J3V1Y6_9ACTN</name>
<dbReference type="EMBL" id="BOOR01000031">
    <property type="protein sequence ID" value="GII55832.1"/>
    <property type="molecule type" value="Genomic_DNA"/>
</dbReference>
<dbReference type="Proteomes" id="UP000605992">
    <property type="component" value="Unassembled WGS sequence"/>
</dbReference>
<comment type="caution">
    <text evidence="2">The sequence shown here is derived from an EMBL/GenBank/DDBJ whole genome shotgun (WGS) entry which is preliminary data.</text>
</comment>
<dbReference type="AlphaFoldDB" id="A0A8J3V1Y6"/>
<gene>
    <name evidence="2" type="ORF">Pth03_42210</name>
</gene>
<proteinExistence type="predicted"/>
<reference evidence="2" key="1">
    <citation type="submission" date="2021-01" db="EMBL/GenBank/DDBJ databases">
        <title>Whole genome shotgun sequence of Planotetraspora thailandica NBRC 104271.</title>
        <authorList>
            <person name="Komaki H."/>
            <person name="Tamura T."/>
        </authorList>
    </citation>
    <scope>NUCLEOTIDE SEQUENCE</scope>
    <source>
        <strain evidence="2">NBRC 104271</strain>
    </source>
</reference>
<feature type="compositionally biased region" description="Basic and acidic residues" evidence="1">
    <location>
        <begin position="129"/>
        <end position="145"/>
    </location>
</feature>
<evidence type="ECO:0000313" key="2">
    <source>
        <dbReference type="EMBL" id="GII55832.1"/>
    </source>
</evidence>
<keyword evidence="3" id="KW-1185">Reference proteome</keyword>
<protein>
    <submittedName>
        <fullName evidence="2">Uncharacterized protein</fullName>
    </submittedName>
</protein>
<evidence type="ECO:0000256" key="1">
    <source>
        <dbReference type="SAM" id="MobiDB-lite"/>
    </source>
</evidence>
<organism evidence="2 3">
    <name type="scientific">Planotetraspora thailandica</name>
    <dbReference type="NCBI Taxonomy" id="487172"/>
    <lineage>
        <taxon>Bacteria</taxon>
        <taxon>Bacillati</taxon>
        <taxon>Actinomycetota</taxon>
        <taxon>Actinomycetes</taxon>
        <taxon>Streptosporangiales</taxon>
        <taxon>Streptosporangiaceae</taxon>
        <taxon>Planotetraspora</taxon>
    </lineage>
</organism>
<evidence type="ECO:0000313" key="3">
    <source>
        <dbReference type="Proteomes" id="UP000605992"/>
    </source>
</evidence>
<feature type="compositionally biased region" description="Polar residues" evidence="1">
    <location>
        <begin position="162"/>
        <end position="176"/>
    </location>
</feature>
<sequence>MVAIGDVDESSDVAWQGLGFGNVRKGVQGVVTDLMSWPAAELAERNRQFTAPRTEMDTLVADRERADRKWRLLRSVAGQSVIVAAGEIERNTVRKGVDYAGNEVDVELDVDWWSDGRFEALHTRIDGLPERIGDQKDPPGPEELRSIIGEQAPRLKEEPADTVQSAGPTSSPPRSG</sequence>
<feature type="region of interest" description="Disordered" evidence="1">
    <location>
        <begin position="129"/>
        <end position="176"/>
    </location>
</feature>
<accession>A0A8J3V1Y6</accession>